<accession>A0A3G9IZI2</accession>
<dbReference type="Proteomes" id="UP000275368">
    <property type="component" value="Chromosome"/>
</dbReference>
<dbReference type="RefSeq" id="WP_125664486.1">
    <property type="nucleotide sequence ID" value="NZ_AP019308.1"/>
</dbReference>
<sequence length="350" mass="39809">MKESFSDTPTTRIQLDNYGFAGMDASQLGAIKSAADYYQIPVTATQIYGMTGLAFLFVIDENLVQPNAGPPEPEIFRLARNIGLEIEGFHQYAEGVTFSKLQSEAWEKARMAINSNKPVFAKNLGQDNQTSVIIAYDSIGYYIDSWHTGYEHSQEVIPWNLLGLVHCPCMNCANERKIAEPRDSTSGLISLHWADTAPSLDEMTAFKEALQFAIRLNDDGSYKWSGKMYFVGSRAFEEWINGFERNNVYKFDFALIIEVVNEARYQAILFLADIKDKLNGKLKQSVDEAIMTYTEISSRCNTLKSRFPYEQPRELFNDTETEDIIAILREISMLERKALTYLKEMYVALS</sequence>
<evidence type="ECO:0000313" key="1">
    <source>
        <dbReference type="EMBL" id="BBH24347.1"/>
    </source>
</evidence>
<reference evidence="1 2" key="1">
    <citation type="submission" date="2018-11" db="EMBL/GenBank/DDBJ databases">
        <title>Complete genome sequence of Paenibacillus baekrokdamisoli strain KCTC 33723.</title>
        <authorList>
            <person name="Kang S.W."/>
            <person name="Lee K.C."/>
            <person name="Kim K.K."/>
            <person name="Kim J.S."/>
            <person name="Kim D.S."/>
            <person name="Ko S.H."/>
            <person name="Yang S.H."/>
            <person name="Lee J.S."/>
        </authorList>
    </citation>
    <scope>NUCLEOTIDE SEQUENCE [LARGE SCALE GENOMIC DNA]</scope>
    <source>
        <strain evidence="1 2">KCTC 33723</strain>
    </source>
</reference>
<dbReference type="OrthoDB" id="2558943at2"/>
<protein>
    <submittedName>
        <fullName evidence="1">Uncharacterized protein</fullName>
    </submittedName>
</protein>
<dbReference type="EMBL" id="AP019308">
    <property type="protein sequence ID" value="BBH24347.1"/>
    <property type="molecule type" value="Genomic_DNA"/>
</dbReference>
<name>A0A3G9IZI2_9BACL</name>
<proteinExistence type="predicted"/>
<dbReference type="KEGG" id="pbk:Back11_56920"/>
<keyword evidence="2" id="KW-1185">Reference proteome</keyword>
<organism evidence="1 2">
    <name type="scientific">Paenibacillus baekrokdamisoli</name>
    <dbReference type="NCBI Taxonomy" id="1712516"/>
    <lineage>
        <taxon>Bacteria</taxon>
        <taxon>Bacillati</taxon>
        <taxon>Bacillota</taxon>
        <taxon>Bacilli</taxon>
        <taxon>Bacillales</taxon>
        <taxon>Paenibacillaceae</taxon>
        <taxon>Paenibacillus</taxon>
    </lineage>
</organism>
<gene>
    <name evidence="1" type="ORF">Back11_56920</name>
</gene>
<evidence type="ECO:0000313" key="2">
    <source>
        <dbReference type="Proteomes" id="UP000275368"/>
    </source>
</evidence>
<dbReference type="AlphaFoldDB" id="A0A3G9IZI2"/>